<dbReference type="KEGG" id="avn:Avin_07030"/>
<gene>
    <name evidence="2" type="ordered locus">Avin_07030</name>
</gene>
<keyword evidence="3" id="KW-1185">Reference proteome</keyword>
<dbReference type="RefSeq" id="WP_012699378.1">
    <property type="nucleotide sequence ID" value="NC_012560.1"/>
</dbReference>
<accession>C1DLK5</accession>
<reference evidence="2 3" key="1">
    <citation type="journal article" date="2009" name="J. Bacteriol.">
        <title>Genome sequence of Azotobacter vinelandii, an obligate aerobe specialized to support diverse anaerobic metabolic processes.</title>
        <authorList>
            <person name="Setubal J.C."/>
            <person name="dos Santos P."/>
            <person name="Goldman B.S."/>
            <person name="Ertesvag H."/>
            <person name="Espin G."/>
            <person name="Rubio L.M."/>
            <person name="Valla S."/>
            <person name="Almeida N.F."/>
            <person name="Balasubramanian D."/>
            <person name="Cromes L."/>
            <person name="Curatti L."/>
            <person name="Du Z."/>
            <person name="Godsy E."/>
            <person name="Goodner B."/>
            <person name="Hellner-Burris K."/>
            <person name="Hernandez J.A."/>
            <person name="Houmiel K."/>
            <person name="Imperial J."/>
            <person name="Kennedy C."/>
            <person name="Larson T.J."/>
            <person name="Latreille P."/>
            <person name="Ligon L.S."/>
            <person name="Lu J."/>
            <person name="Maerk M."/>
            <person name="Miller N.M."/>
            <person name="Norton S."/>
            <person name="O'Carroll I.P."/>
            <person name="Paulsen I."/>
            <person name="Raulfs E.C."/>
            <person name="Roemer R."/>
            <person name="Rosser J."/>
            <person name="Segura D."/>
            <person name="Slater S."/>
            <person name="Stricklin S.L."/>
            <person name="Studholme D.J."/>
            <person name="Sun J."/>
            <person name="Viana C.J."/>
            <person name="Wallin E."/>
            <person name="Wang B."/>
            <person name="Wheeler C."/>
            <person name="Zhu H."/>
            <person name="Dean D.R."/>
            <person name="Dixon R."/>
            <person name="Wood D."/>
        </authorList>
    </citation>
    <scope>NUCLEOTIDE SEQUENCE [LARGE SCALE GENOMIC DNA]</scope>
    <source>
        <strain evidence="3">DJ / ATCC BAA-1303</strain>
    </source>
</reference>
<dbReference type="EnsemblBacteria" id="ACO76953">
    <property type="protein sequence ID" value="ACO76953"/>
    <property type="gene ID" value="Avin_07030"/>
</dbReference>
<dbReference type="CDD" id="cd05403">
    <property type="entry name" value="NT_KNTase_like"/>
    <property type="match status" value="1"/>
</dbReference>
<dbReference type="InterPro" id="IPR002934">
    <property type="entry name" value="Polymerase_NTP_transf_dom"/>
</dbReference>
<dbReference type="Proteomes" id="UP000002424">
    <property type="component" value="Chromosome"/>
</dbReference>
<dbReference type="EMBL" id="CP001157">
    <property type="protein sequence ID" value="ACO76953.1"/>
    <property type="molecule type" value="Genomic_DNA"/>
</dbReference>
<dbReference type="OrthoDB" id="1275217at2"/>
<dbReference type="AlphaFoldDB" id="C1DLK5"/>
<evidence type="ECO:0000313" key="2">
    <source>
        <dbReference type="EMBL" id="ACO76953.1"/>
    </source>
</evidence>
<proteinExistence type="predicted"/>
<organism evidence="2 3">
    <name type="scientific">Azotobacter vinelandii (strain DJ / ATCC BAA-1303)</name>
    <dbReference type="NCBI Taxonomy" id="322710"/>
    <lineage>
        <taxon>Bacteria</taxon>
        <taxon>Pseudomonadati</taxon>
        <taxon>Pseudomonadota</taxon>
        <taxon>Gammaproteobacteria</taxon>
        <taxon>Pseudomonadales</taxon>
        <taxon>Pseudomonadaceae</taxon>
        <taxon>Azotobacter</taxon>
    </lineage>
</organism>
<dbReference type="Pfam" id="PF01909">
    <property type="entry name" value="NTP_transf_2"/>
    <property type="match status" value="1"/>
</dbReference>
<keyword evidence="2" id="KW-0808">Transferase</keyword>
<dbReference type="eggNOG" id="COG1708">
    <property type="taxonomic scope" value="Bacteria"/>
</dbReference>
<dbReference type="HOGENOM" id="CLU_130257_5_2_6"/>
<protein>
    <submittedName>
        <fullName evidence="2">Nucleotidyltransferase</fullName>
    </submittedName>
</protein>
<evidence type="ECO:0000259" key="1">
    <source>
        <dbReference type="Pfam" id="PF01909"/>
    </source>
</evidence>
<dbReference type="GeneID" id="88184110"/>
<evidence type="ECO:0000313" key="3">
    <source>
        <dbReference type="Proteomes" id="UP000002424"/>
    </source>
</evidence>
<dbReference type="GO" id="GO:0016779">
    <property type="term" value="F:nucleotidyltransferase activity"/>
    <property type="evidence" value="ECO:0007669"/>
    <property type="project" value="InterPro"/>
</dbReference>
<dbReference type="SUPFAM" id="SSF81301">
    <property type="entry name" value="Nucleotidyltransferase"/>
    <property type="match status" value="1"/>
</dbReference>
<dbReference type="InterPro" id="IPR043519">
    <property type="entry name" value="NT_sf"/>
</dbReference>
<dbReference type="STRING" id="322710.Avin_07030"/>
<dbReference type="Gene3D" id="3.30.460.10">
    <property type="entry name" value="Beta Polymerase, domain 2"/>
    <property type="match status" value="1"/>
</dbReference>
<name>C1DLK5_AZOVD</name>
<feature type="domain" description="Polymerase nucleotidyl transferase" evidence="1">
    <location>
        <begin position="21"/>
        <end position="97"/>
    </location>
</feature>
<sequence length="114" mass="12627">MPRLEADRLCLEPRHLALLQDLLRQHVPGAEVWAYGSRASGGAHETSDLDLVLRNPVDSDRTVEGLAALREALQASSLPILVEVHPWPALPETFQREIERAYVVIQEGGGSLER</sequence>